<dbReference type="Proteomes" id="UP000663880">
    <property type="component" value="Unassembled WGS sequence"/>
</dbReference>
<accession>A0A821XZD6</accession>
<comment type="caution">
    <text evidence="2">The sequence shown here is derived from an EMBL/GenBank/DDBJ whole genome shotgun (WGS) entry which is preliminary data.</text>
</comment>
<feature type="region of interest" description="Disordered" evidence="1">
    <location>
        <begin position="69"/>
        <end position="130"/>
    </location>
</feature>
<name>A0A821XZD6_9NEOP</name>
<dbReference type="OrthoDB" id="6059368at2759"/>
<dbReference type="AlphaFoldDB" id="A0A821XZD6"/>
<protein>
    <submittedName>
        <fullName evidence="2">Uncharacterized protein</fullName>
    </submittedName>
</protein>
<organism evidence="2 3">
    <name type="scientific">Pieris macdunnoughi</name>
    <dbReference type="NCBI Taxonomy" id="345717"/>
    <lineage>
        <taxon>Eukaryota</taxon>
        <taxon>Metazoa</taxon>
        <taxon>Ecdysozoa</taxon>
        <taxon>Arthropoda</taxon>
        <taxon>Hexapoda</taxon>
        <taxon>Insecta</taxon>
        <taxon>Pterygota</taxon>
        <taxon>Neoptera</taxon>
        <taxon>Endopterygota</taxon>
        <taxon>Lepidoptera</taxon>
        <taxon>Glossata</taxon>
        <taxon>Ditrysia</taxon>
        <taxon>Papilionoidea</taxon>
        <taxon>Pieridae</taxon>
        <taxon>Pierinae</taxon>
        <taxon>Pieris</taxon>
    </lineage>
</organism>
<evidence type="ECO:0000313" key="2">
    <source>
        <dbReference type="EMBL" id="CAF4946069.1"/>
    </source>
</evidence>
<gene>
    <name evidence="2" type="ORF">PMACD_LOCUS15182</name>
</gene>
<proteinExistence type="predicted"/>
<reference evidence="2" key="1">
    <citation type="submission" date="2021-02" db="EMBL/GenBank/DDBJ databases">
        <authorList>
            <person name="Steward A R."/>
        </authorList>
    </citation>
    <scope>NUCLEOTIDE SEQUENCE</scope>
</reference>
<evidence type="ECO:0000256" key="1">
    <source>
        <dbReference type="SAM" id="MobiDB-lite"/>
    </source>
</evidence>
<feature type="compositionally biased region" description="Basic and acidic residues" evidence="1">
    <location>
        <begin position="84"/>
        <end position="93"/>
    </location>
</feature>
<keyword evidence="3" id="KW-1185">Reference proteome</keyword>
<sequence>MLVSNNSGKVETLNKKLQTLDLNARKNNIILHGIVEPTTKRYEELNASKKIQILRNKKMKENTYITNDYSKETMEKRKARRASNFRENEKRTPETPSPKETTNGTSKKKQRTDAFQLTRERAYSTSERNT</sequence>
<evidence type="ECO:0000313" key="3">
    <source>
        <dbReference type="Proteomes" id="UP000663880"/>
    </source>
</evidence>
<dbReference type="EMBL" id="CAJOBZ010000070">
    <property type="protein sequence ID" value="CAF4946069.1"/>
    <property type="molecule type" value="Genomic_DNA"/>
</dbReference>